<dbReference type="GO" id="GO:0003735">
    <property type="term" value="F:structural constituent of ribosome"/>
    <property type="evidence" value="ECO:0007669"/>
    <property type="project" value="InterPro"/>
</dbReference>
<evidence type="ECO:0000256" key="4">
    <source>
        <dbReference type="ARBA" id="ARBA00023274"/>
    </source>
</evidence>
<dbReference type="RefSeq" id="WP_170030966.1">
    <property type="nucleotide sequence ID" value="NZ_JABDTL010000001.1"/>
</dbReference>
<dbReference type="InterPro" id="IPR002363">
    <property type="entry name" value="Ribosomal_uL10_CS_bac"/>
</dbReference>
<dbReference type="EMBL" id="JACHIA010000001">
    <property type="protein sequence ID" value="MBB6068682.1"/>
    <property type="molecule type" value="Genomic_DNA"/>
</dbReference>
<comment type="function">
    <text evidence="1 6">Forms part of the ribosomal stalk, playing a central role in the interaction of the ribosome with GTP-bound translation factors.</text>
</comment>
<dbReference type="CDD" id="cd05797">
    <property type="entry name" value="Ribosomal_L10"/>
    <property type="match status" value="1"/>
</dbReference>
<dbReference type="InterPro" id="IPR043141">
    <property type="entry name" value="Ribosomal_uL10-like_sf"/>
</dbReference>
<dbReference type="PANTHER" id="PTHR11560">
    <property type="entry name" value="39S RIBOSOMAL PROTEIN L10, MITOCHONDRIAL"/>
    <property type="match status" value="1"/>
</dbReference>
<accession>A0A841GMZ6</accession>
<dbReference type="SUPFAM" id="SSF160369">
    <property type="entry name" value="Ribosomal protein L10-like"/>
    <property type="match status" value="1"/>
</dbReference>
<evidence type="ECO:0000256" key="5">
    <source>
        <dbReference type="ARBA" id="ARBA00035202"/>
    </source>
</evidence>
<name>A0A841GMZ6_9BACT</name>
<keyword evidence="4 6" id="KW-0687">Ribonucleoprotein</keyword>
<dbReference type="GO" id="GO:0015934">
    <property type="term" value="C:large ribosomal subunit"/>
    <property type="evidence" value="ECO:0007669"/>
    <property type="project" value="InterPro"/>
</dbReference>
<comment type="caution">
    <text evidence="7">The sequence shown here is derived from an EMBL/GenBank/DDBJ whole genome shotgun (WGS) entry which is preliminary data.</text>
</comment>
<gene>
    <name evidence="6" type="primary">rplJ</name>
    <name evidence="7" type="ORF">HNQ61_000293</name>
</gene>
<protein>
    <recommendedName>
        <fullName evidence="5 6">Large ribosomal subunit protein uL10</fullName>
    </recommendedName>
</protein>
<dbReference type="HAMAP" id="MF_00362">
    <property type="entry name" value="Ribosomal_uL10"/>
    <property type="match status" value="1"/>
</dbReference>
<dbReference type="AlphaFoldDB" id="A0A841GMZ6"/>
<dbReference type="Pfam" id="PF00466">
    <property type="entry name" value="Ribosomal_L10"/>
    <property type="match status" value="1"/>
</dbReference>
<dbReference type="Gene3D" id="6.10.250.290">
    <property type="match status" value="1"/>
</dbReference>
<keyword evidence="6" id="KW-0694">RNA-binding</keyword>
<evidence type="ECO:0000313" key="7">
    <source>
        <dbReference type="EMBL" id="MBB6068682.1"/>
    </source>
</evidence>
<comment type="similarity">
    <text evidence="2 6">Belongs to the universal ribosomal protein uL10 family.</text>
</comment>
<comment type="subunit">
    <text evidence="6">Part of the ribosomal stalk of the 50S ribosomal subunit. The N-terminus interacts with L11 and the large rRNA to form the base of the stalk. The C-terminus forms an elongated spine to which L12 dimers bind in a sequential fashion forming a multimeric L10(L12)X complex.</text>
</comment>
<evidence type="ECO:0000256" key="1">
    <source>
        <dbReference type="ARBA" id="ARBA00002633"/>
    </source>
</evidence>
<keyword evidence="6" id="KW-0699">rRNA-binding</keyword>
<proteinExistence type="inferred from homology"/>
<sequence length="176" mass="18874">MKKDEKDVVVAELQQRLDGASGFYLTDFTGLSVKQITQFRARLRKEGVEYVVVKNTLAKRAIQGLEIPDVAGFFNGPTGVVIGRSDAAAAAKVITDFAKEFGDRPAIKVGVVGSQAFDAAQVRQLANLPSREVLLSQIAGGLQQPMARLAGGMNQLIAGFARAVDQLRQQKEEASA</sequence>
<dbReference type="PROSITE" id="PS01109">
    <property type="entry name" value="RIBOSOMAL_L10"/>
    <property type="match status" value="1"/>
</dbReference>
<dbReference type="GO" id="GO:0070180">
    <property type="term" value="F:large ribosomal subunit rRNA binding"/>
    <property type="evidence" value="ECO:0007669"/>
    <property type="project" value="UniProtKB-UniRule"/>
</dbReference>
<dbReference type="Proteomes" id="UP000582837">
    <property type="component" value="Unassembled WGS sequence"/>
</dbReference>
<dbReference type="InterPro" id="IPR022973">
    <property type="entry name" value="Ribosomal_uL10_bac"/>
</dbReference>
<evidence type="ECO:0000256" key="2">
    <source>
        <dbReference type="ARBA" id="ARBA00008889"/>
    </source>
</evidence>
<reference evidence="7 8" key="1">
    <citation type="submission" date="2020-08" db="EMBL/GenBank/DDBJ databases">
        <title>Genomic Encyclopedia of Type Strains, Phase IV (KMG-IV): sequencing the most valuable type-strain genomes for metagenomic binning, comparative biology and taxonomic classification.</title>
        <authorList>
            <person name="Goeker M."/>
        </authorList>
    </citation>
    <scope>NUCLEOTIDE SEQUENCE [LARGE SCALE GENOMIC DNA]</scope>
    <source>
        <strain evidence="7 8">DSM 29007</strain>
    </source>
</reference>
<keyword evidence="8" id="KW-1185">Reference proteome</keyword>
<organism evidence="7 8">
    <name type="scientific">Longimicrobium terrae</name>
    <dbReference type="NCBI Taxonomy" id="1639882"/>
    <lineage>
        <taxon>Bacteria</taxon>
        <taxon>Pseudomonadati</taxon>
        <taxon>Gemmatimonadota</taxon>
        <taxon>Longimicrobiia</taxon>
        <taxon>Longimicrobiales</taxon>
        <taxon>Longimicrobiaceae</taxon>
        <taxon>Longimicrobium</taxon>
    </lineage>
</organism>
<keyword evidence="3 6" id="KW-0689">Ribosomal protein</keyword>
<dbReference type="NCBIfam" id="NF000955">
    <property type="entry name" value="PRK00099.1-1"/>
    <property type="match status" value="1"/>
</dbReference>
<evidence type="ECO:0000256" key="6">
    <source>
        <dbReference type="HAMAP-Rule" id="MF_00362"/>
    </source>
</evidence>
<dbReference type="InterPro" id="IPR001790">
    <property type="entry name" value="Ribosomal_uL10"/>
</dbReference>
<dbReference type="GO" id="GO:0006412">
    <property type="term" value="P:translation"/>
    <property type="evidence" value="ECO:0007669"/>
    <property type="project" value="UniProtKB-UniRule"/>
</dbReference>
<evidence type="ECO:0000256" key="3">
    <source>
        <dbReference type="ARBA" id="ARBA00022980"/>
    </source>
</evidence>
<evidence type="ECO:0000313" key="8">
    <source>
        <dbReference type="Proteomes" id="UP000582837"/>
    </source>
</evidence>
<dbReference type="InterPro" id="IPR047865">
    <property type="entry name" value="Ribosomal_uL10_bac_type"/>
</dbReference>
<dbReference type="Gene3D" id="3.30.70.1730">
    <property type="match status" value="1"/>
</dbReference>